<keyword evidence="14" id="KW-1185">Reference proteome</keyword>
<evidence type="ECO:0000256" key="6">
    <source>
        <dbReference type="ARBA" id="ARBA00022723"/>
    </source>
</evidence>
<comment type="pathway">
    <text evidence="2">Carbohydrate biosynthesis; gluconeogenesis.</text>
</comment>
<dbReference type="GO" id="GO:0051539">
    <property type="term" value="F:4 iron, 4 sulfur cluster binding"/>
    <property type="evidence" value="ECO:0007669"/>
    <property type="project" value="UniProtKB-UniRule"/>
</dbReference>
<feature type="domain" description="Serine dehydratase-like alpha subunit" evidence="12">
    <location>
        <begin position="16"/>
        <end position="276"/>
    </location>
</feature>
<evidence type="ECO:0000256" key="10">
    <source>
        <dbReference type="ARBA" id="ARBA00049406"/>
    </source>
</evidence>
<evidence type="ECO:0000256" key="4">
    <source>
        <dbReference type="ARBA" id="ARBA00022432"/>
    </source>
</evidence>
<dbReference type="InterPro" id="IPR051318">
    <property type="entry name" value="Fe-S_L-Ser"/>
</dbReference>
<evidence type="ECO:0000256" key="9">
    <source>
        <dbReference type="ARBA" id="ARBA00023239"/>
    </source>
</evidence>
<evidence type="ECO:0000256" key="8">
    <source>
        <dbReference type="ARBA" id="ARBA00023014"/>
    </source>
</evidence>
<evidence type="ECO:0000256" key="1">
    <source>
        <dbReference type="ARBA" id="ARBA00001966"/>
    </source>
</evidence>
<keyword evidence="8 11" id="KW-0411">Iron-sulfur</keyword>
<keyword evidence="5 11" id="KW-0004">4Fe-4S</keyword>
<dbReference type="EMBL" id="SLUK01000012">
    <property type="protein sequence ID" value="TCL41909.1"/>
    <property type="molecule type" value="Genomic_DNA"/>
</dbReference>
<dbReference type="PANTHER" id="PTHR30182">
    <property type="entry name" value="L-SERINE DEHYDRATASE"/>
    <property type="match status" value="1"/>
</dbReference>
<comment type="similarity">
    <text evidence="3 11">Belongs to the iron-sulfur dependent L-serine dehydratase family.</text>
</comment>
<reference evidence="13 14" key="1">
    <citation type="submission" date="2019-03" db="EMBL/GenBank/DDBJ databases">
        <title>Genomic Encyclopedia of Type Strains, Phase IV (KMG-IV): sequencing the most valuable type-strain genomes for metagenomic binning, comparative biology and taxonomic classification.</title>
        <authorList>
            <person name="Goeker M."/>
        </authorList>
    </citation>
    <scope>NUCLEOTIDE SEQUENCE [LARGE SCALE GENOMIC DNA]</scope>
    <source>
        <strain evidence="13 14">DSM 100433</strain>
    </source>
</reference>
<keyword evidence="9 11" id="KW-0456">Lyase</keyword>
<evidence type="ECO:0000256" key="2">
    <source>
        <dbReference type="ARBA" id="ARBA00004742"/>
    </source>
</evidence>
<protein>
    <recommendedName>
        <fullName evidence="11">L-serine dehydratase</fullName>
        <ecNumber evidence="11">4.3.1.17</ecNumber>
    </recommendedName>
</protein>
<accession>A0A9X8Y7F5</accession>
<evidence type="ECO:0000256" key="11">
    <source>
        <dbReference type="RuleBase" id="RU366059"/>
    </source>
</evidence>
<keyword evidence="6 11" id="KW-0479">Metal-binding</keyword>
<keyword evidence="7 11" id="KW-0408">Iron</keyword>
<proteinExistence type="inferred from homology"/>
<dbReference type="InterPro" id="IPR004642">
    <property type="entry name" value="Ser_deHydtase_asu"/>
</dbReference>
<evidence type="ECO:0000313" key="14">
    <source>
        <dbReference type="Proteomes" id="UP000294682"/>
    </source>
</evidence>
<comment type="catalytic activity">
    <reaction evidence="10 11">
        <text>L-serine = pyruvate + NH4(+)</text>
        <dbReference type="Rhea" id="RHEA:19169"/>
        <dbReference type="ChEBI" id="CHEBI:15361"/>
        <dbReference type="ChEBI" id="CHEBI:28938"/>
        <dbReference type="ChEBI" id="CHEBI:33384"/>
        <dbReference type="EC" id="4.3.1.17"/>
    </reaction>
</comment>
<comment type="cofactor">
    <cofactor evidence="1 11">
        <name>[4Fe-4S] cluster</name>
        <dbReference type="ChEBI" id="CHEBI:49883"/>
    </cofactor>
</comment>
<gene>
    <name evidence="13" type="ORF">EDD78_11279</name>
</gene>
<dbReference type="Proteomes" id="UP000294682">
    <property type="component" value="Unassembled WGS sequence"/>
</dbReference>
<comment type="caution">
    <text evidence="13">The sequence shown here is derived from an EMBL/GenBank/DDBJ whole genome shotgun (WGS) entry which is preliminary data.</text>
</comment>
<dbReference type="AlphaFoldDB" id="A0A9X8Y7F5"/>
<organism evidence="13 14">
    <name type="scientific">Harryflintia acetispora</name>
    <dbReference type="NCBI Taxonomy" id="1849041"/>
    <lineage>
        <taxon>Bacteria</taxon>
        <taxon>Bacillati</taxon>
        <taxon>Bacillota</taxon>
        <taxon>Clostridia</taxon>
        <taxon>Eubacteriales</taxon>
        <taxon>Oscillospiraceae</taxon>
        <taxon>Harryflintia</taxon>
    </lineage>
</organism>
<evidence type="ECO:0000313" key="13">
    <source>
        <dbReference type="EMBL" id="TCL41909.1"/>
    </source>
</evidence>
<dbReference type="GO" id="GO:0003941">
    <property type="term" value="F:L-serine ammonia-lyase activity"/>
    <property type="evidence" value="ECO:0007669"/>
    <property type="project" value="UniProtKB-UniRule"/>
</dbReference>
<dbReference type="EC" id="4.3.1.17" evidence="11"/>
<evidence type="ECO:0000256" key="7">
    <source>
        <dbReference type="ARBA" id="ARBA00023004"/>
    </source>
</evidence>
<sequence>MIEASAKGVLAACDERDISIGECTLREECERSGKSRERLLARMEEMLFAMRASVRPGLSEPLRSTSGLTGGDAFRYHRYCQDGEPLCGPVIASAAAMALSVSEYNAAMGRIVACPTAGSCGIVPAALLSVGEQRGKSDGELVMALFTASGVGELIAQNATIAGAQGGCQAECGSASAMAAAALVELMGGSPRQAFHAAAMSIKTVLGLVCDPVGGLVEIPCIKRNASGVANAILCADLALGGVESYIPFDDTVSAMDKVGRAMPAALRETALGGLAATEAGQRLAQKIKK</sequence>
<evidence type="ECO:0000256" key="5">
    <source>
        <dbReference type="ARBA" id="ARBA00022485"/>
    </source>
</evidence>
<evidence type="ECO:0000256" key="3">
    <source>
        <dbReference type="ARBA" id="ARBA00008636"/>
    </source>
</evidence>
<dbReference type="Pfam" id="PF03313">
    <property type="entry name" value="SDH_alpha"/>
    <property type="match status" value="1"/>
</dbReference>
<dbReference type="GO" id="GO:0046872">
    <property type="term" value="F:metal ion binding"/>
    <property type="evidence" value="ECO:0007669"/>
    <property type="project" value="UniProtKB-KW"/>
</dbReference>
<dbReference type="RefSeq" id="WP_132085127.1">
    <property type="nucleotide sequence ID" value="NZ_SLUK01000012.1"/>
</dbReference>
<dbReference type="PANTHER" id="PTHR30182:SF1">
    <property type="entry name" value="L-SERINE DEHYDRATASE 1"/>
    <property type="match status" value="1"/>
</dbReference>
<evidence type="ECO:0000259" key="12">
    <source>
        <dbReference type="Pfam" id="PF03313"/>
    </source>
</evidence>
<dbReference type="GO" id="GO:0006094">
    <property type="term" value="P:gluconeogenesis"/>
    <property type="evidence" value="ECO:0007669"/>
    <property type="project" value="UniProtKB-KW"/>
</dbReference>
<dbReference type="NCBIfam" id="TIGR00718">
    <property type="entry name" value="sda_alpha"/>
    <property type="match status" value="1"/>
</dbReference>
<keyword evidence="4 11" id="KW-0312">Gluconeogenesis</keyword>
<dbReference type="InterPro" id="IPR005130">
    <property type="entry name" value="Ser_deHydtase-like_asu"/>
</dbReference>
<name>A0A9X8Y7F5_9FIRM</name>